<dbReference type="PANTHER" id="PTHR31164:SF1">
    <property type="entry name" value="RAD52 MOTIF-CONTAINING PROTEIN 1"/>
    <property type="match status" value="1"/>
</dbReference>
<dbReference type="GO" id="GO:0006302">
    <property type="term" value="P:double-strand break repair"/>
    <property type="evidence" value="ECO:0007669"/>
    <property type="project" value="UniProtKB-ARBA"/>
</dbReference>
<dbReference type="GO" id="GO:0006310">
    <property type="term" value="P:DNA recombination"/>
    <property type="evidence" value="ECO:0007669"/>
    <property type="project" value="UniProtKB-ARBA"/>
</dbReference>
<dbReference type="GO" id="GO:0003723">
    <property type="term" value="F:RNA binding"/>
    <property type="evidence" value="ECO:0007669"/>
    <property type="project" value="UniProtKB-UniRule"/>
</dbReference>
<dbReference type="STRING" id="307972.A0A2G8L4K9"/>
<name>A0A2G8L4K9_STIJA</name>
<sequence length="302" mass="34301">MAKLSSHSVTAEVIRFMSPQSERTNLYVTGLMELKLSSEQIYIKLHTVFSEFGLLYEIQVFPSTKHGPQEEEDKDHAEISSRSYYAFVKFYSSFAAAKAVATLNKKYLIHGKLLKVSFATRKVKDDYPLHYSACCSLAQYYLGFNGWSSHVVHIHEDKDHGDPTLVRFLCATKLNIPKHHITCEGIGLSENTFPDVNDLRSRLEAIKKTRRNSFSRAMENAFQQIALVVLSNGKVAVELCSEKPDEMVFLVDLLRKQIIEVNNVEGLEEEMTEKQDNSVIPKDGSLLDAMNNEILLDLMMDI</sequence>
<evidence type="ECO:0000256" key="1">
    <source>
        <dbReference type="PROSITE-ProRule" id="PRU00176"/>
    </source>
</evidence>
<dbReference type="OrthoDB" id="6287754at2759"/>
<protein>
    <recommendedName>
        <fullName evidence="2">RRM domain-containing protein</fullName>
    </recommendedName>
</protein>
<dbReference type="InterPro" id="IPR057652">
    <property type="entry name" value="DSRM_RDM1"/>
</dbReference>
<evidence type="ECO:0000313" key="3">
    <source>
        <dbReference type="EMBL" id="PIK55168.1"/>
    </source>
</evidence>
<dbReference type="InterPro" id="IPR012677">
    <property type="entry name" value="Nucleotide-bd_a/b_plait_sf"/>
</dbReference>
<dbReference type="GO" id="GO:0005730">
    <property type="term" value="C:nucleolus"/>
    <property type="evidence" value="ECO:0007669"/>
    <property type="project" value="TreeGrafter"/>
</dbReference>
<evidence type="ECO:0000313" key="4">
    <source>
        <dbReference type="Proteomes" id="UP000230750"/>
    </source>
</evidence>
<reference evidence="3 4" key="1">
    <citation type="journal article" date="2017" name="PLoS Biol.">
        <title>The sea cucumber genome provides insights into morphological evolution and visceral regeneration.</title>
        <authorList>
            <person name="Zhang X."/>
            <person name="Sun L."/>
            <person name="Yuan J."/>
            <person name="Sun Y."/>
            <person name="Gao Y."/>
            <person name="Zhang L."/>
            <person name="Li S."/>
            <person name="Dai H."/>
            <person name="Hamel J.F."/>
            <person name="Liu C."/>
            <person name="Yu Y."/>
            <person name="Liu S."/>
            <person name="Lin W."/>
            <person name="Guo K."/>
            <person name="Jin S."/>
            <person name="Xu P."/>
            <person name="Storey K.B."/>
            <person name="Huan P."/>
            <person name="Zhang T."/>
            <person name="Zhou Y."/>
            <person name="Zhang J."/>
            <person name="Lin C."/>
            <person name="Li X."/>
            <person name="Xing L."/>
            <person name="Huo D."/>
            <person name="Sun M."/>
            <person name="Wang L."/>
            <person name="Mercier A."/>
            <person name="Li F."/>
            <person name="Yang H."/>
            <person name="Xiang J."/>
        </authorList>
    </citation>
    <scope>NUCLEOTIDE SEQUENCE [LARGE SCALE GENOMIC DNA]</scope>
    <source>
        <strain evidence="3">Shaxun</strain>
        <tissue evidence="3">Muscle</tissue>
    </source>
</reference>
<dbReference type="AlphaFoldDB" id="A0A2G8L4K9"/>
<dbReference type="SUPFAM" id="SSF54768">
    <property type="entry name" value="dsRNA-binding domain-like"/>
    <property type="match status" value="1"/>
</dbReference>
<dbReference type="PANTHER" id="PTHR31164">
    <property type="entry name" value="RAD52 MOTIF-CONTAINING PROTEIN 1"/>
    <property type="match status" value="1"/>
</dbReference>
<comment type="caution">
    <text evidence="3">The sequence shown here is derived from an EMBL/GenBank/DDBJ whole genome shotgun (WGS) entry which is preliminary data.</text>
</comment>
<proteinExistence type="predicted"/>
<keyword evidence="1" id="KW-0694">RNA-binding</keyword>
<dbReference type="Gene3D" id="3.30.70.330">
    <property type="match status" value="1"/>
</dbReference>
<dbReference type="InterPro" id="IPR000504">
    <property type="entry name" value="RRM_dom"/>
</dbReference>
<feature type="domain" description="RRM" evidence="2">
    <location>
        <begin position="24"/>
        <end position="121"/>
    </location>
</feature>
<dbReference type="InterPro" id="IPR035979">
    <property type="entry name" value="RBD_domain_sf"/>
</dbReference>
<dbReference type="SUPFAM" id="SSF54928">
    <property type="entry name" value="RNA-binding domain, RBD"/>
    <property type="match status" value="1"/>
</dbReference>
<dbReference type="Pfam" id="PF25517">
    <property type="entry name" value="DSRM_RDM1"/>
    <property type="match status" value="1"/>
</dbReference>
<dbReference type="Proteomes" id="UP000230750">
    <property type="component" value="Unassembled WGS sequence"/>
</dbReference>
<dbReference type="PROSITE" id="PS50102">
    <property type="entry name" value="RRM"/>
    <property type="match status" value="1"/>
</dbReference>
<dbReference type="EMBL" id="MRZV01000223">
    <property type="protein sequence ID" value="PIK55168.1"/>
    <property type="molecule type" value="Genomic_DNA"/>
</dbReference>
<organism evidence="3 4">
    <name type="scientific">Stichopus japonicus</name>
    <name type="common">Sea cucumber</name>
    <dbReference type="NCBI Taxonomy" id="307972"/>
    <lineage>
        <taxon>Eukaryota</taxon>
        <taxon>Metazoa</taxon>
        <taxon>Echinodermata</taxon>
        <taxon>Eleutherozoa</taxon>
        <taxon>Echinozoa</taxon>
        <taxon>Holothuroidea</taxon>
        <taxon>Aspidochirotacea</taxon>
        <taxon>Aspidochirotida</taxon>
        <taxon>Stichopodidae</taxon>
        <taxon>Apostichopus</taxon>
    </lineage>
</organism>
<gene>
    <name evidence="3" type="ORF">BSL78_07898</name>
</gene>
<accession>A0A2G8L4K9</accession>
<dbReference type="InterPro" id="IPR042525">
    <property type="entry name" value="Rad52_Rad59_Rad22_sf"/>
</dbReference>
<evidence type="ECO:0000259" key="2">
    <source>
        <dbReference type="PROSITE" id="PS50102"/>
    </source>
</evidence>
<dbReference type="InterPro" id="IPR040224">
    <property type="entry name" value="RDM1"/>
</dbReference>
<keyword evidence="4" id="KW-1185">Reference proteome</keyword>
<dbReference type="Gene3D" id="3.30.390.80">
    <property type="entry name" value="DNA repair protein Rad52/59/22"/>
    <property type="match status" value="1"/>
</dbReference>